<sequence>MKLPGGLAVTDYRNQHKGPSHFVNEPERLVSPQRLVRLERQARLAATLKESPIPQNDGGARIIQAKAERRKLAQTTRDDQRRRQAHQTASQVTAGHLLRTERTCSWGVNPVSWKEVEQPPSFVESIFSGVKVHKTPPQTPEAPPRPQGWSVQFHPREPLDWTSYKPLERTRPSSPQAVEPVCGACAVKQLPRCAYCLMPKHSSVTRVPLAQLPRLLLAKDPAMKAAELGRRLAKYGRSDDSARQMNSDELGHPLPEKNTCDRHMKEWSLARQFELKCEKKYINEMTSFIKAREDYEDRIREMSDKAETQRLLFADAVEEADLYKNKNALLQKKLDATIKELSKFDDALYRKEMAEKFVDCSVQTDDVVTEQPSVVVEENQPKASAAALAFAQAAAQANDSGAEALAARIARKKAKPLPPLYETRALANELLAAKLRNQPEHEGHFADFLYAFWRSKDLTRKQVNVQVAKTIAAVDEHKSVDDTVRAVAILLGLETIKVGDASIKAGKSAWLAPAWFSVLRKLISEYLDPDESPDHLDAFLAARATAVLDPTNVAKAIAESASPEEEAPCVRQMLAPQDVGAVLKVILTLPSLPPKYGSPGGISFGDVSMLLLEHMAAAVARHHRKLLETFYRFDDDDNGLDGDEFRELLLWTTGDASNSETVHAEIEDLADADAEAHIQSGAIDEADQFPEVIMAATSGKLAYAESCRDYWRMEDDREWGAVKPKMNRKHTVGGNVLKEMATVGRSTTLEKLSENRVTFDESIKEPAPDGPASPLTP</sequence>
<feature type="compositionally biased region" description="Pro residues" evidence="2">
    <location>
        <begin position="768"/>
        <end position="777"/>
    </location>
</feature>
<keyword evidence="5" id="KW-1185">Reference proteome</keyword>
<proteinExistence type="predicted"/>
<feature type="region of interest" description="Disordered" evidence="2">
    <location>
        <begin position="754"/>
        <end position="777"/>
    </location>
</feature>
<feature type="region of interest" description="Disordered" evidence="2">
    <location>
        <begin position="1"/>
        <end position="24"/>
    </location>
</feature>
<comment type="caution">
    <text evidence="4">The sequence shown here is derived from an EMBL/GenBank/DDBJ whole genome shotgun (WGS) entry which is preliminary data.</text>
</comment>
<evidence type="ECO:0000256" key="1">
    <source>
        <dbReference type="SAM" id="Coils"/>
    </source>
</evidence>
<evidence type="ECO:0000256" key="2">
    <source>
        <dbReference type="SAM" id="MobiDB-lite"/>
    </source>
</evidence>
<evidence type="ECO:0000313" key="4">
    <source>
        <dbReference type="EMBL" id="CAH0373061.1"/>
    </source>
</evidence>
<gene>
    <name evidence="4" type="ORF">PECAL_4P02320</name>
</gene>
<name>A0A8J2X3L1_9STRA</name>
<reference evidence="4" key="1">
    <citation type="submission" date="2021-11" db="EMBL/GenBank/DDBJ databases">
        <authorList>
            <consortium name="Genoscope - CEA"/>
            <person name="William W."/>
        </authorList>
    </citation>
    <scope>NUCLEOTIDE SEQUENCE</scope>
</reference>
<feature type="region of interest" description="Disordered" evidence="2">
    <location>
        <begin position="237"/>
        <end position="257"/>
    </location>
</feature>
<feature type="compositionally biased region" description="Basic and acidic residues" evidence="2">
    <location>
        <begin position="70"/>
        <end position="82"/>
    </location>
</feature>
<protein>
    <recommendedName>
        <fullName evidence="3">EF-hand domain-containing protein</fullName>
    </recommendedName>
</protein>
<feature type="region of interest" description="Disordered" evidence="2">
    <location>
        <begin position="70"/>
        <end position="96"/>
    </location>
</feature>
<evidence type="ECO:0000259" key="3">
    <source>
        <dbReference type="PROSITE" id="PS50222"/>
    </source>
</evidence>
<organism evidence="4 5">
    <name type="scientific">Pelagomonas calceolata</name>
    <dbReference type="NCBI Taxonomy" id="35677"/>
    <lineage>
        <taxon>Eukaryota</taxon>
        <taxon>Sar</taxon>
        <taxon>Stramenopiles</taxon>
        <taxon>Ochrophyta</taxon>
        <taxon>Pelagophyceae</taxon>
        <taxon>Pelagomonadales</taxon>
        <taxon>Pelagomonadaceae</taxon>
        <taxon>Pelagomonas</taxon>
    </lineage>
</organism>
<dbReference type="PROSITE" id="PS50222">
    <property type="entry name" value="EF_HAND_2"/>
    <property type="match status" value="1"/>
</dbReference>
<feature type="domain" description="EF-hand" evidence="3">
    <location>
        <begin position="621"/>
        <end position="655"/>
    </location>
</feature>
<dbReference type="InterPro" id="IPR002048">
    <property type="entry name" value="EF_hand_dom"/>
</dbReference>
<feature type="compositionally biased region" description="Basic and acidic residues" evidence="2">
    <location>
        <begin position="754"/>
        <end position="767"/>
    </location>
</feature>
<feature type="coiled-coil region" evidence="1">
    <location>
        <begin position="292"/>
        <end position="340"/>
    </location>
</feature>
<evidence type="ECO:0000313" key="5">
    <source>
        <dbReference type="Proteomes" id="UP000789595"/>
    </source>
</evidence>
<dbReference type="AlphaFoldDB" id="A0A8J2X3L1"/>
<accession>A0A8J2X3L1</accession>
<keyword evidence="1" id="KW-0175">Coiled coil</keyword>
<dbReference type="GO" id="GO:0005509">
    <property type="term" value="F:calcium ion binding"/>
    <property type="evidence" value="ECO:0007669"/>
    <property type="project" value="InterPro"/>
</dbReference>
<dbReference type="Proteomes" id="UP000789595">
    <property type="component" value="Unassembled WGS sequence"/>
</dbReference>
<dbReference type="EMBL" id="CAKKNE010000004">
    <property type="protein sequence ID" value="CAH0373061.1"/>
    <property type="molecule type" value="Genomic_DNA"/>
</dbReference>